<dbReference type="CDD" id="cd09598">
    <property type="entry name" value="M4_like"/>
    <property type="match status" value="1"/>
</dbReference>
<dbReference type="SUPFAM" id="SSF55486">
    <property type="entry name" value="Metalloproteases ('zincins'), catalytic domain"/>
    <property type="match status" value="1"/>
</dbReference>
<comment type="caution">
    <text evidence="1">The sequence shown here is derived from an EMBL/GenBank/DDBJ whole genome shotgun (WGS) entry which is preliminary data.</text>
</comment>
<dbReference type="OrthoDB" id="178184at2"/>
<keyword evidence="2" id="KW-1185">Reference proteome</keyword>
<name>A0A418MJ27_9BACT</name>
<dbReference type="Proteomes" id="UP000283523">
    <property type="component" value="Unassembled WGS sequence"/>
</dbReference>
<organism evidence="1 2">
    <name type="scientific">Fibrisoma montanum</name>
    <dbReference type="NCBI Taxonomy" id="2305895"/>
    <lineage>
        <taxon>Bacteria</taxon>
        <taxon>Pseudomonadati</taxon>
        <taxon>Bacteroidota</taxon>
        <taxon>Cytophagia</taxon>
        <taxon>Cytophagales</taxon>
        <taxon>Spirosomataceae</taxon>
        <taxon>Fibrisoma</taxon>
    </lineage>
</organism>
<gene>
    <name evidence="1" type="ORF">DYU11_04010</name>
</gene>
<proteinExistence type="predicted"/>
<evidence type="ECO:0008006" key="3">
    <source>
        <dbReference type="Google" id="ProtNLM"/>
    </source>
</evidence>
<evidence type="ECO:0000313" key="1">
    <source>
        <dbReference type="EMBL" id="RIV27478.1"/>
    </source>
</evidence>
<reference evidence="1 2" key="1">
    <citation type="submission" date="2018-08" db="EMBL/GenBank/DDBJ databases">
        <title>Fibrisoma montanum sp. nov., isolated from Danxia mountain soil.</title>
        <authorList>
            <person name="Huang Y."/>
        </authorList>
    </citation>
    <scope>NUCLEOTIDE SEQUENCE [LARGE SCALE GENOMIC DNA]</scope>
    <source>
        <strain evidence="1 2">HYT19</strain>
    </source>
</reference>
<protein>
    <recommendedName>
        <fullName evidence="3">Peptidase M4</fullName>
    </recommendedName>
</protein>
<accession>A0A418MJ27</accession>
<evidence type="ECO:0000313" key="2">
    <source>
        <dbReference type="Proteomes" id="UP000283523"/>
    </source>
</evidence>
<dbReference type="RefSeq" id="WP_119666329.1">
    <property type="nucleotide sequence ID" value="NZ_QXED01000001.1"/>
</dbReference>
<sequence length="779" mass="87930">MKPQPVGHSHNIMDSSLQPVFRRLRGYAFDPSFAVQLNSVGINTLVYPVRWESDLKPGPIGEYVEVIDVDPASGAFYPPLDLNDPILLAQDGLPPSEGNPQFHQQMVYAVAMTTIQNFEKALGRPVLWSSREGPVDADGWPTETYVQRLRLYPHALRDANAYYSPSRKAVLFGYFPARPSDVTALMPGSLVFTCLSHDIITHEVTHALIDGIHKGYIVPLHRDTLAIHEAFSDLVALFQHFTFTDLIENQIARTRGDLRSDNWLAQLAQQMGLAVGNHGSLRNAIGNADNEKKEWRPVTPNPKLYEEETEPHARGSILVAAVFDAFLNIYRKRTADLYRIATNGTGVMPAGDLHPDLVRRLASEASRTAKQFLTICIRALDYCPPVGSTFGDFLRGVITADVDLVPNDPMGYRVAFVESFKRWGIYPTGIRTLSVENLTHSCFQESDLLPMNSLAPAALNSKSLEASEPERFKRRVDDLLNEIYYLPAEWLRLQPKTDMTPEQALPHTWHVWLDTIRPLYAQLIQPITTAEQQPAMLNPKRMRTSGHDSLATIKYLVRKYFDDTALMLQNREALFNLTTDYKRRIEQAIREFDGDSLKRFQGLMGLLLNPADLKICNDLSMTLLNNALLAELNRLGMPERMKEIMVEWVSIDELDGCPNYGVYTLSRAQRIGPEMNVINQVVMTIMQTCQIKLAGYDEPYGFKGGCTIVLNIDQRTTRFIRKDMIRLQNNRHVISAERAAAEIVRLYCYVPSETESPFAPRLVGPHQATEAFAILHQGH</sequence>
<dbReference type="EMBL" id="QXED01000001">
    <property type="protein sequence ID" value="RIV27478.1"/>
    <property type="molecule type" value="Genomic_DNA"/>
</dbReference>
<dbReference type="AlphaFoldDB" id="A0A418MJ27"/>